<protein>
    <submittedName>
        <fullName evidence="13">Adhesin YadA</fullName>
    </submittedName>
</protein>
<dbReference type="SUPFAM" id="SSF54523">
    <property type="entry name" value="Pili subunits"/>
    <property type="match status" value="1"/>
</dbReference>
<dbReference type="Proteomes" id="UP000295134">
    <property type="component" value="Plasmid pArsFIN12"/>
</dbReference>
<keyword evidence="7" id="KW-0732">Signal</keyword>
<keyword evidence="4" id="KW-0813">Transport</keyword>
<keyword evidence="9" id="KW-0472">Membrane</keyword>
<gene>
    <name evidence="13" type="primary">yadA_2</name>
    <name evidence="13" type="ORF">ArsFIN_54980</name>
</gene>
<dbReference type="GO" id="GO:0015031">
    <property type="term" value="P:protein transport"/>
    <property type="evidence" value="ECO:0007669"/>
    <property type="project" value="UniProtKB-KW"/>
</dbReference>
<evidence type="ECO:0000256" key="7">
    <source>
        <dbReference type="ARBA" id="ARBA00022729"/>
    </source>
</evidence>
<evidence type="ECO:0000313" key="14">
    <source>
        <dbReference type="Proteomes" id="UP000295134"/>
    </source>
</evidence>
<evidence type="ECO:0000256" key="2">
    <source>
        <dbReference type="ARBA" id="ARBA00004442"/>
    </source>
</evidence>
<keyword evidence="5" id="KW-1134">Transmembrane beta strand</keyword>
<dbReference type="AlphaFoldDB" id="A0A4P7L2D2"/>
<dbReference type="KEGG" id="ans:ArsFIN_54980"/>
<evidence type="ECO:0000256" key="5">
    <source>
        <dbReference type="ARBA" id="ARBA00022452"/>
    </source>
</evidence>
<dbReference type="Gene3D" id="1.20.5.2280">
    <property type="match status" value="1"/>
</dbReference>
<organism evidence="13 14">
    <name type="scientific">Arsenophonus nasoniae</name>
    <name type="common">son-killer infecting Nasonia vitripennis</name>
    <dbReference type="NCBI Taxonomy" id="638"/>
    <lineage>
        <taxon>Bacteria</taxon>
        <taxon>Pseudomonadati</taxon>
        <taxon>Pseudomonadota</taxon>
        <taxon>Gammaproteobacteria</taxon>
        <taxon>Enterobacterales</taxon>
        <taxon>Morganellaceae</taxon>
        <taxon>Arsenophonus</taxon>
    </lineage>
</organism>
<evidence type="ECO:0000256" key="1">
    <source>
        <dbReference type="ARBA" id="ARBA00004241"/>
    </source>
</evidence>
<name>A0A4P7L2D2_9GAMM</name>
<sequence>MLLTLKAIQFPNHQGESNKLDSGLHYVVGDNNKIINSEKQSSIIFGALNEIDSKNNLPENVKGNNIAGSSNSIKGTNNNVFGSANSIKGDENLAIGNNSDVRANNSVSIGQYSYNERDNTVSFGNKETKRQLTNIGNGTEDYDAVNVKQLNQKAQAAIDSANRYTDGKIIDTKNEAINTSNMYTDNRFNALNNQINQRINQLDNKIDRVEKQTNAGIAGVTAIASIPYSTSENFSFGMGVGHYQNGKAIAAGAQYKIADNANVRVNIAWDNTDNASVGAGLAIGW</sequence>
<accession>A0A4P7L2D2</accession>
<keyword evidence="6" id="KW-0812">Transmembrane</keyword>
<dbReference type="Gene3D" id="3.30.1300.30">
    <property type="entry name" value="GSPII I/J protein-like"/>
    <property type="match status" value="1"/>
</dbReference>
<dbReference type="SUPFAM" id="SSF101967">
    <property type="entry name" value="Adhesin YadA, collagen-binding domain"/>
    <property type="match status" value="1"/>
</dbReference>
<reference evidence="13 14" key="1">
    <citation type="submission" date="2019-03" db="EMBL/GenBank/DDBJ databases">
        <title>Long-read sequencing reveals hyperdense prophage content in a complex bacterial symbiont genome.</title>
        <authorList>
            <person name="Frost C.L."/>
            <person name="Siozios S."/>
            <person name="Nadal-Jimenez P."/>
            <person name="Brockhurst M.A."/>
            <person name="King K.C."/>
            <person name="Darby A.C."/>
            <person name="Hurst G.D.D."/>
        </authorList>
    </citation>
    <scope>NUCLEOTIDE SEQUENCE [LARGE SCALE GENOMIC DNA]</scope>
    <source>
        <strain evidence="13 14">FIN</strain>
        <plasmid evidence="14">parsfin12</plasmid>
    </source>
</reference>
<dbReference type="RefSeq" id="WP_135679191.1">
    <property type="nucleotide sequence ID" value="NZ_CP038624.1"/>
</dbReference>
<dbReference type="InterPro" id="IPR011049">
    <property type="entry name" value="Serralysin-like_metalloprot_C"/>
</dbReference>
<proteinExistence type="inferred from homology"/>
<dbReference type="Gene3D" id="2.150.10.10">
    <property type="entry name" value="Serralysin-like metalloprotease, C-terminal"/>
    <property type="match status" value="1"/>
</dbReference>
<comment type="subcellular location">
    <subcellularLocation>
        <location evidence="2">Cell outer membrane</location>
    </subcellularLocation>
    <subcellularLocation>
        <location evidence="1">Cell surface</location>
    </subcellularLocation>
</comment>
<dbReference type="GO" id="GO:0009986">
    <property type="term" value="C:cell surface"/>
    <property type="evidence" value="ECO:0007669"/>
    <property type="project" value="UniProtKB-SubCell"/>
</dbReference>
<evidence type="ECO:0000313" key="13">
    <source>
        <dbReference type="EMBL" id="QBY46887.1"/>
    </source>
</evidence>
<keyword evidence="13" id="KW-0614">Plasmid</keyword>
<comment type="similarity">
    <text evidence="3">Belongs to the autotransporter-2 (AT-2) (TC 1.B.40) family.</text>
</comment>
<dbReference type="Pfam" id="PF05662">
    <property type="entry name" value="YadA_stalk"/>
    <property type="match status" value="1"/>
</dbReference>
<dbReference type="InterPro" id="IPR005594">
    <property type="entry name" value="YadA_C"/>
</dbReference>
<evidence type="ECO:0000256" key="10">
    <source>
        <dbReference type="ARBA" id="ARBA00023237"/>
    </source>
</evidence>
<geneLocation type="plasmid" evidence="14">
    <name>parsfin12</name>
</geneLocation>
<keyword evidence="10" id="KW-0998">Cell outer membrane</keyword>
<evidence type="ECO:0000256" key="8">
    <source>
        <dbReference type="ARBA" id="ARBA00022927"/>
    </source>
</evidence>
<feature type="domain" description="Trimeric autotransporter adhesin YadA-like C-terminal membrane anchor" evidence="11">
    <location>
        <begin position="231"/>
        <end position="285"/>
    </location>
</feature>
<evidence type="ECO:0000256" key="4">
    <source>
        <dbReference type="ARBA" id="ARBA00022448"/>
    </source>
</evidence>
<evidence type="ECO:0000259" key="12">
    <source>
        <dbReference type="Pfam" id="PF05662"/>
    </source>
</evidence>
<evidence type="ECO:0000256" key="6">
    <source>
        <dbReference type="ARBA" id="ARBA00022692"/>
    </source>
</evidence>
<dbReference type="GeneID" id="39751683"/>
<evidence type="ECO:0000259" key="11">
    <source>
        <dbReference type="Pfam" id="PF03895"/>
    </source>
</evidence>
<feature type="domain" description="Trimeric autotransporter adhesin YadA-like stalk" evidence="12">
    <location>
        <begin position="131"/>
        <end position="167"/>
    </location>
</feature>
<dbReference type="Pfam" id="PF03895">
    <property type="entry name" value="YadA_anchor"/>
    <property type="match status" value="1"/>
</dbReference>
<dbReference type="GO" id="GO:0009279">
    <property type="term" value="C:cell outer membrane"/>
    <property type="evidence" value="ECO:0007669"/>
    <property type="project" value="UniProtKB-SubCell"/>
</dbReference>
<dbReference type="InterPro" id="IPR008635">
    <property type="entry name" value="Coiled_stalk_dom"/>
</dbReference>
<evidence type="ECO:0000256" key="3">
    <source>
        <dbReference type="ARBA" id="ARBA00005848"/>
    </source>
</evidence>
<evidence type="ECO:0000256" key="9">
    <source>
        <dbReference type="ARBA" id="ARBA00023136"/>
    </source>
</evidence>
<dbReference type="EMBL" id="CP038624">
    <property type="protein sequence ID" value="QBY46887.1"/>
    <property type="molecule type" value="Genomic_DNA"/>
</dbReference>
<keyword evidence="8" id="KW-0653">Protein transport</keyword>
<dbReference type="InterPro" id="IPR045584">
    <property type="entry name" value="Pilin-like"/>
</dbReference>